<accession>A0ABT2J5R8</accession>
<comment type="similarity">
    <text evidence="1">Belongs to the thiolase-like superfamily. Chalcone/stilbene synthases family.</text>
</comment>
<organism evidence="5 6">
    <name type="scientific">Actinophytocola gossypii</name>
    <dbReference type="NCBI Taxonomy" id="2812003"/>
    <lineage>
        <taxon>Bacteria</taxon>
        <taxon>Bacillati</taxon>
        <taxon>Actinomycetota</taxon>
        <taxon>Actinomycetes</taxon>
        <taxon>Pseudonocardiales</taxon>
        <taxon>Pseudonocardiaceae</taxon>
    </lineage>
</organism>
<feature type="domain" description="Chalcone/stilbene synthase N-terminal" evidence="3">
    <location>
        <begin position="3"/>
        <end position="195"/>
    </location>
</feature>
<dbReference type="Pfam" id="PF00195">
    <property type="entry name" value="Chal_sti_synt_N"/>
    <property type="match status" value="1"/>
</dbReference>
<reference evidence="5 6" key="1">
    <citation type="submission" date="2021-02" db="EMBL/GenBank/DDBJ databases">
        <title>Actinophytocola xerophila sp. nov., isolated from soil of cotton cropping field.</title>
        <authorList>
            <person name="Huang R."/>
            <person name="Chen X."/>
            <person name="Ge X."/>
            <person name="Liu W."/>
        </authorList>
    </citation>
    <scope>NUCLEOTIDE SEQUENCE [LARGE SCALE GENOMIC DNA]</scope>
    <source>
        <strain evidence="5 6">S1-96</strain>
    </source>
</reference>
<dbReference type="PANTHER" id="PTHR11877">
    <property type="entry name" value="HYDROXYMETHYLGLUTARYL-COA SYNTHASE"/>
    <property type="match status" value="1"/>
</dbReference>
<keyword evidence="2" id="KW-0808">Transferase</keyword>
<dbReference type="InterPro" id="IPR012328">
    <property type="entry name" value="Chalcone/stilbene_synt_C"/>
</dbReference>
<dbReference type="PIRSF" id="PIRSF000451">
    <property type="entry name" value="PKS_III"/>
    <property type="match status" value="1"/>
</dbReference>
<sequence>MTAVLTGIGTALPPVTDQRALWDGYFRDHFAGGRAAERIFTGAGVVRRHAVVSPLDQDLSGWSTQERMELYDRYAPPLGHRAVTGALAAAGLDPADVGQLVVASCTGYAAPGLDVRLAASLDLAADTQRLLVGHMGCYAALPALAGAGDFVTARGRPSVLLCLELTSLHLQPPTPDVQQVVSHALFSDAAVAVVLRPGGGPGLELVDTTAVTDPTTADHMTWAVTDRGFRMTLSPRVPDVLAKHVHATVENLLVRHGLTTRDVRGWAVHPGGPRILDTVRDVLDLPAEVLRHSRHVLREHGNCSSATVLLVLDDLLTTGGLRAGDPVLAMAFGPGLTLYTALLRVT</sequence>
<evidence type="ECO:0000256" key="2">
    <source>
        <dbReference type="ARBA" id="ARBA00022679"/>
    </source>
</evidence>
<keyword evidence="6" id="KW-1185">Reference proteome</keyword>
<dbReference type="Proteomes" id="UP001156441">
    <property type="component" value="Unassembled WGS sequence"/>
</dbReference>
<evidence type="ECO:0000256" key="1">
    <source>
        <dbReference type="ARBA" id="ARBA00005531"/>
    </source>
</evidence>
<name>A0ABT2J5R8_9PSEU</name>
<protein>
    <submittedName>
        <fullName evidence="5">Type III polyketide synthase</fullName>
    </submittedName>
</protein>
<dbReference type="InterPro" id="IPR011141">
    <property type="entry name" value="Polyketide_synthase_type-III"/>
</dbReference>
<dbReference type="CDD" id="cd00831">
    <property type="entry name" value="CHS_like"/>
    <property type="match status" value="1"/>
</dbReference>
<dbReference type="SUPFAM" id="SSF53901">
    <property type="entry name" value="Thiolase-like"/>
    <property type="match status" value="1"/>
</dbReference>
<proteinExistence type="inferred from homology"/>
<dbReference type="Pfam" id="PF02797">
    <property type="entry name" value="Chal_sti_synt_C"/>
    <property type="match status" value="1"/>
</dbReference>
<dbReference type="Gene3D" id="3.40.47.10">
    <property type="match status" value="2"/>
</dbReference>
<dbReference type="InterPro" id="IPR001099">
    <property type="entry name" value="Chalcone/stilbene_synt_N"/>
</dbReference>
<evidence type="ECO:0000313" key="6">
    <source>
        <dbReference type="Proteomes" id="UP001156441"/>
    </source>
</evidence>
<evidence type="ECO:0000259" key="3">
    <source>
        <dbReference type="Pfam" id="PF00195"/>
    </source>
</evidence>
<gene>
    <name evidence="5" type="ORF">JT362_08365</name>
</gene>
<evidence type="ECO:0000313" key="5">
    <source>
        <dbReference type="EMBL" id="MCT2583128.1"/>
    </source>
</evidence>
<dbReference type="PANTHER" id="PTHR11877:SF46">
    <property type="entry name" value="TYPE III POLYKETIDE SYNTHASE A"/>
    <property type="match status" value="1"/>
</dbReference>
<evidence type="ECO:0000259" key="4">
    <source>
        <dbReference type="Pfam" id="PF02797"/>
    </source>
</evidence>
<dbReference type="EMBL" id="JAFFZE010000009">
    <property type="protein sequence ID" value="MCT2583128.1"/>
    <property type="molecule type" value="Genomic_DNA"/>
</dbReference>
<dbReference type="InterPro" id="IPR016039">
    <property type="entry name" value="Thiolase-like"/>
</dbReference>
<comment type="caution">
    <text evidence="5">The sequence shown here is derived from an EMBL/GenBank/DDBJ whole genome shotgun (WGS) entry which is preliminary data.</text>
</comment>
<feature type="domain" description="Chalcone/stilbene synthase C-terminal" evidence="4">
    <location>
        <begin position="213"/>
        <end position="344"/>
    </location>
</feature>